<organism evidence="1">
    <name type="scientific">marine sediment metagenome</name>
    <dbReference type="NCBI Taxonomy" id="412755"/>
    <lineage>
        <taxon>unclassified sequences</taxon>
        <taxon>metagenomes</taxon>
        <taxon>ecological metagenomes</taxon>
    </lineage>
</organism>
<feature type="non-terminal residue" evidence="1">
    <location>
        <position position="1"/>
    </location>
</feature>
<comment type="caution">
    <text evidence="1">The sequence shown here is derived from an EMBL/GenBank/DDBJ whole genome shotgun (WGS) entry which is preliminary data.</text>
</comment>
<proteinExistence type="predicted"/>
<accession>X1D5Z9</accession>
<name>X1D5Z9_9ZZZZ</name>
<dbReference type="EMBL" id="BART01029376">
    <property type="protein sequence ID" value="GAH00494.1"/>
    <property type="molecule type" value="Genomic_DNA"/>
</dbReference>
<evidence type="ECO:0000313" key="1">
    <source>
        <dbReference type="EMBL" id="GAH00494.1"/>
    </source>
</evidence>
<sequence>ENSISYRHGFIRHGGSEKSFENSIFWHQDLNEPGYLLTDRVESKIRQLIDDNPGMNYHDLDNLICRFFPGLMTPDFGVFFWRVVVVEFLYRGIFYDYDTIASKLKLGGSWWKLSYSKY</sequence>
<gene>
    <name evidence="1" type="ORF">S01H4_51567</name>
</gene>
<reference evidence="1" key="1">
    <citation type="journal article" date="2014" name="Front. Microbiol.">
        <title>High frequency of phylogenetically diverse reductive dehalogenase-homologous genes in deep subseafloor sedimentary metagenomes.</title>
        <authorList>
            <person name="Kawai M."/>
            <person name="Futagami T."/>
            <person name="Toyoda A."/>
            <person name="Takaki Y."/>
            <person name="Nishi S."/>
            <person name="Hori S."/>
            <person name="Arai W."/>
            <person name="Tsubouchi T."/>
            <person name="Morono Y."/>
            <person name="Uchiyama I."/>
            <person name="Ito T."/>
            <person name="Fujiyama A."/>
            <person name="Inagaki F."/>
            <person name="Takami H."/>
        </authorList>
    </citation>
    <scope>NUCLEOTIDE SEQUENCE</scope>
    <source>
        <strain evidence="1">Expedition CK06-06</strain>
    </source>
</reference>
<protein>
    <submittedName>
        <fullName evidence="1">Uncharacterized protein</fullName>
    </submittedName>
</protein>
<dbReference type="AlphaFoldDB" id="X1D5Z9"/>